<dbReference type="PANTHER" id="PTHR35089:SF1">
    <property type="entry name" value="CHAPERONE PROTEIN SKP"/>
    <property type="match status" value="1"/>
</dbReference>
<dbReference type="SMART" id="SM00935">
    <property type="entry name" value="OmpH"/>
    <property type="match status" value="1"/>
</dbReference>
<feature type="coiled-coil region" evidence="3">
    <location>
        <begin position="88"/>
        <end position="115"/>
    </location>
</feature>
<dbReference type="Pfam" id="PF03938">
    <property type="entry name" value="OmpH"/>
    <property type="match status" value="1"/>
</dbReference>
<dbReference type="RefSeq" id="WP_305013251.1">
    <property type="nucleotide sequence ID" value="NZ_JAUQSX010000011.1"/>
</dbReference>
<feature type="chain" id="PRO_5047178300" evidence="4">
    <location>
        <begin position="22"/>
        <end position="173"/>
    </location>
</feature>
<gene>
    <name evidence="5" type="ORF">Q5H92_19600</name>
</gene>
<feature type="signal peptide" evidence="4">
    <location>
        <begin position="1"/>
        <end position="21"/>
    </location>
</feature>
<organism evidence="5 6">
    <name type="scientific">Hymenobacter mellowenesis</name>
    <dbReference type="NCBI Taxonomy" id="3063995"/>
    <lineage>
        <taxon>Bacteria</taxon>
        <taxon>Pseudomonadati</taxon>
        <taxon>Bacteroidota</taxon>
        <taxon>Cytophagia</taxon>
        <taxon>Cytophagales</taxon>
        <taxon>Hymenobacteraceae</taxon>
        <taxon>Hymenobacter</taxon>
    </lineage>
</organism>
<dbReference type="PANTHER" id="PTHR35089">
    <property type="entry name" value="CHAPERONE PROTEIN SKP"/>
    <property type="match status" value="1"/>
</dbReference>
<evidence type="ECO:0000256" key="1">
    <source>
        <dbReference type="ARBA" id="ARBA00009091"/>
    </source>
</evidence>
<sequence length="173" mass="19014">MNKFFLSFAAATLLLGTAAHAQTATPAKIGHLSGQALLAALPETSVAEAELTAFTKTWQSQYDDLNARYTKLVKDYQLNAKTLADTAKANRNARAEALQQQIQVIQQQAQQAIDKKRQSLYQPINQKAQQAVEAVAMAKGYDYVVDDQTGQFLYIRKATNDLLPATKARLGLK</sequence>
<proteinExistence type="inferred from homology"/>
<dbReference type="InterPro" id="IPR005632">
    <property type="entry name" value="Chaperone_Skp"/>
</dbReference>
<dbReference type="EMBL" id="JAUQSX010000011">
    <property type="protein sequence ID" value="MDO7848581.1"/>
    <property type="molecule type" value="Genomic_DNA"/>
</dbReference>
<keyword evidence="2 4" id="KW-0732">Signal</keyword>
<evidence type="ECO:0000256" key="4">
    <source>
        <dbReference type="SAM" id="SignalP"/>
    </source>
</evidence>
<reference evidence="5" key="1">
    <citation type="submission" date="2023-07" db="EMBL/GenBank/DDBJ databases">
        <authorList>
            <person name="Kim M.K."/>
        </authorList>
    </citation>
    <scope>NUCLEOTIDE SEQUENCE</scope>
    <source>
        <strain evidence="5">M29</strain>
    </source>
</reference>
<evidence type="ECO:0000256" key="2">
    <source>
        <dbReference type="ARBA" id="ARBA00022729"/>
    </source>
</evidence>
<evidence type="ECO:0000313" key="5">
    <source>
        <dbReference type="EMBL" id="MDO7848581.1"/>
    </source>
</evidence>
<comment type="similarity">
    <text evidence="1">Belongs to the Skp family.</text>
</comment>
<dbReference type="SUPFAM" id="SSF111384">
    <property type="entry name" value="OmpH-like"/>
    <property type="match status" value="1"/>
</dbReference>
<keyword evidence="3" id="KW-0175">Coiled coil</keyword>
<dbReference type="InterPro" id="IPR024930">
    <property type="entry name" value="Skp_dom_sf"/>
</dbReference>
<evidence type="ECO:0000256" key="3">
    <source>
        <dbReference type="SAM" id="Coils"/>
    </source>
</evidence>
<protein>
    <submittedName>
        <fullName evidence="5">OmpH family outer membrane protein</fullName>
    </submittedName>
</protein>
<accession>A0ABT9AFG3</accession>
<dbReference type="Gene3D" id="3.30.910.20">
    <property type="entry name" value="Skp domain"/>
    <property type="match status" value="1"/>
</dbReference>
<comment type="caution">
    <text evidence="5">The sequence shown here is derived from an EMBL/GenBank/DDBJ whole genome shotgun (WGS) entry which is preliminary data.</text>
</comment>
<keyword evidence="6" id="KW-1185">Reference proteome</keyword>
<evidence type="ECO:0000313" key="6">
    <source>
        <dbReference type="Proteomes" id="UP001167796"/>
    </source>
</evidence>
<name>A0ABT9AFG3_9BACT</name>
<dbReference type="Proteomes" id="UP001167796">
    <property type="component" value="Unassembled WGS sequence"/>
</dbReference>